<dbReference type="PROSITE" id="PS50109">
    <property type="entry name" value="HIS_KIN"/>
    <property type="match status" value="1"/>
</dbReference>
<evidence type="ECO:0000256" key="7">
    <source>
        <dbReference type="ARBA" id="ARBA00022840"/>
    </source>
</evidence>
<gene>
    <name evidence="11" type="ORF">DCMF_00280</name>
</gene>
<reference evidence="11 12" key="1">
    <citation type="submission" date="2016-10" db="EMBL/GenBank/DDBJ databases">
        <title>Complete Genome Sequence of Peptococcaceae strain DCMF.</title>
        <authorList>
            <person name="Edwards R.J."/>
            <person name="Holland S.I."/>
            <person name="Deshpande N.P."/>
            <person name="Wong Y.K."/>
            <person name="Ertan H."/>
            <person name="Manefield M."/>
            <person name="Russell T.L."/>
            <person name="Lee M.J."/>
        </authorList>
    </citation>
    <scope>NUCLEOTIDE SEQUENCE [LARGE SCALE GENOMIC DNA]</scope>
    <source>
        <strain evidence="11 12">DCMF</strain>
    </source>
</reference>
<feature type="domain" description="PAS" evidence="10">
    <location>
        <begin position="184"/>
        <end position="242"/>
    </location>
</feature>
<proteinExistence type="predicted"/>
<dbReference type="OrthoDB" id="505470at2"/>
<dbReference type="Gene3D" id="3.30.450.20">
    <property type="entry name" value="PAS domain"/>
    <property type="match status" value="1"/>
</dbReference>
<keyword evidence="12" id="KW-1185">Reference proteome</keyword>
<dbReference type="GO" id="GO:0006355">
    <property type="term" value="P:regulation of DNA-templated transcription"/>
    <property type="evidence" value="ECO:0007669"/>
    <property type="project" value="InterPro"/>
</dbReference>
<evidence type="ECO:0000256" key="6">
    <source>
        <dbReference type="ARBA" id="ARBA00022777"/>
    </source>
</evidence>
<keyword evidence="6" id="KW-0418">Kinase</keyword>
<dbReference type="InterPro" id="IPR013767">
    <property type="entry name" value="PAS_fold"/>
</dbReference>
<dbReference type="PANTHER" id="PTHR43065:SF46">
    <property type="entry name" value="C4-DICARBOXYLATE TRANSPORT SENSOR PROTEIN DCTB"/>
    <property type="match status" value="1"/>
</dbReference>
<evidence type="ECO:0000313" key="11">
    <source>
        <dbReference type="EMBL" id="ATW23438.1"/>
    </source>
</evidence>
<dbReference type="SMART" id="SM00091">
    <property type="entry name" value="PAS"/>
    <property type="match status" value="1"/>
</dbReference>
<dbReference type="InterPro" id="IPR003661">
    <property type="entry name" value="HisK_dim/P_dom"/>
</dbReference>
<dbReference type="Pfam" id="PF10114">
    <property type="entry name" value="PocR"/>
    <property type="match status" value="1"/>
</dbReference>
<keyword evidence="4" id="KW-0808">Transferase</keyword>
<evidence type="ECO:0000256" key="3">
    <source>
        <dbReference type="ARBA" id="ARBA00022553"/>
    </source>
</evidence>
<keyword evidence="7" id="KW-0067">ATP-binding</keyword>
<dbReference type="PROSITE" id="PS50112">
    <property type="entry name" value="PAS"/>
    <property type="match status" value="1"/>
</dbReference>
<feature type="domain" description="Histidine kinase" evidence="9">
    <location>
        <begin position="324"/>
        <end position="524"/>
    </location>
</feature>
<comment type="catalytic activity">
    <reaction evidence="1">
        <text>ATP + protein L-histidine = ADP + protein N-phospho-L-histidine.</text>
        <dbReference type="EC" id="2.7.13.3"/>
    </reaction>
</comment>
<dbReference type="CDD" id="cd00130">
    <property type="entry name" value="PAS"/>
    <property type="match status" value="1"/>
</dbReference>
<evidence type="ECO:0000313" key="12">
    <source>
        <dbReference type="Proteomes" id="UP000323521"/>
    </source>
</evidence>
<dbReference type="CDD" id="cd00082">
    <property type="entry name" value="HisKA"/>
    <property type="match status" value="1"/>
</dbReference>
<dbReference type="InterPro" id="IPR004358">
    <property type="entry name" value="Sig_transdc_His_kin-like_C"/>
</dbReference>
<dbReference type="InterPro" id="IPR005467">
    <property type="entry name" value="His_kinase_dom"/>
</dbReference>
<evidence type="ECO:0000256" key="4">
    <source>
        <dbReference type="ARBA" id="ARBA00022679"/>
    </source>
</evidence>
<dbReference type="Pfam" id="PF00989">
    <property type="entry name" value="PAS"/>
    <property type="match status" value="1"/>
</dbReference>
<dbReference type="RefSeq" id="WP_148132577.1">
    <property type="nucleotide sequence ID" value="NZ_CP017634.1"/>
</dbReference>
<sequence length="524" mass="59666">MKYTFSKIVDIPKIQALMEEFYLATGIPCGIIDTDANILVSVAWQDICTKFHRKNAQALSLCHESDMFIKDHLNSGQPYVCYECPLGLIEAAAPIMIDGEHLATIFQGQFFFRAPDIKRFYLQARLYGFDEKDYLAALEKVPFLTPEKLYAIMGFFRQLAELLAYMGFANLKLLESKEKVVQESEDRLKTIINNSPCVAIQSYDLEGKVLFWNQASEKMFGWTEKETVGRTLREIMRDENNEKEFQDILQACGKSENTYGPFVWNITNKNGIEKSFLSTAFPIHYDNEKTEFIRMNVDITEQKQMEQEFIRFDQLNLIGEMAASIGHEVRNPMTTVRGFLQLLLGKDDCRTYHEYFHLMIEELDRANAIITEFLSLAKSKAVKLEMKSLNAIIAAPLIDANSLLYGQNFRWELGEIPHLALDENEIRQLILNLTQNGIEAMSPGKSLTISTFKESAEVVLSVQDEGKGIRADLLDKLGRPFLSTKEHGTGLGLAVCYSIAARHHARITVESSPEGTTFFVRFKV</sequence>
<dbReference type="GO" id="GO:0000155">
    <property type="term" value="F:phosphorelay sensor kinase activity"/>
    <property type="evidence" value="ECO:0007669"/>
    <property type="project" value="InterPro"/>
</dbReference>
<evidence type="ECO:0000259" key="10">
    <source>
        <dbReference type="PROSITE" id="PS50112"/>
    </source>
</evidence>
<dbReference type="PRINTS" id="PR00344">
    <property type="entry name" value="BCTRLSENSOR"/>
</dbReference>
<keyword evidence="5" id="KW-0547">Nucleotide-binding</keyword>
<keyword evidence="3" id="KW-0597">Phosphoprotein</keyword>
<protein>
    <recommendedName>
        <fullName evidence="2">histidine kinase</fullName>
        <ecNumber evidence="2">2.7.13.3</ecNumber>
    </recommendedName>
</protein>
<dbReference type="InterPro" id="IPR036890">
    <property type="entry name" value="HATPase_C_sf"/>
</dbReference>
<dbReference type="InterPro" id="IPR000014">
    <property type="entry name" value="PAS"/>
</dbReference>
<dbReference type="Gene3D" id="3.30.565.10">
    <property type="entry name" value="Histidine kinase-like ATPase, C-terminal domain"/>
    <property type="match status" value="1"/>
</dbReference>
<dbReference type="InterPro" id="IPR018771">
    <property type="entry name" value="PocR_dom"/>
</dbReference>
<evidence type="ECO:0000256" key="1">
    <source>
        <dbReference type="ARBA" id="ARBA00000085"/>
    </source>
</evidence>
<dbReference type="EMBL" id="CP017634">
    <property type="protein sequence ID" value="ATW23438.1"/>
    <property type="molecule type" value="Genomic_DNA"/>
</dbReference>
<dbReference type="GO" id="GO:0005524">
    <property type="term" value="F:ATP binding"/>
    <property type="evidence" value="ECO:0007669"/>
    <property type="project" value="UniProtKB-KW"/>
</dbReference>
<dbReference type="SMART" id="SM00387">
    <property type="entry name" value="HATPase_c"/>
    <property type="match status" value="1"/>
</dbReference>
<dbReference type="SUPFAM" id="SSF55785">
    <property type="entry name" value="PYP-like sensor domain (PAS domain)"/>
    <property type="match status" value="1"/>
</dbReference>
<dbReference type="AlphaFoldDB" id="A0A3G1KLZ9"/>
<evidence type="ECO:0000259" key="9">
    <source>
        <dbReference type="PROSITE" id="PS50109"/>
    </source>
</evidence>
<dbReference type="KEGG" id="fwa:DCMF_00280"/>
<dbReference type="NCBIfam" id="TIGR00229">
    <property type="entry name" value="sensory_box"/>
    <property type="match status" value="1"/>
</dbReference>
<dbReference type="InterPro" id="IPR035965">
    <property type="entry name" value="PAS-like_dom_sf"/>
</dbReference>
<dbReference type="PANTHER" id="PTHR43065">
    <property type="entry name" value="SENSOR HISTIDINE KINASE"/>
    <property type="match status" value="1"/>
</dbReference>
<dbReference type="EC" id="2.7.13.3" evidence="2"/>
<evidence type="ECO:0000256" key="5">
    <source>
        <dbReference type="ARBA" id="ARBA00022741"/>
    </source>
</evidence>
<dbReference type="SUPFAM" id="SSF55874">
    <property type="entry name" value="ATPase domain of HSP90 chaperone/DNA topoisomerase II/histidine kinase"/>
    <property type="match status" value="1"/>
</dbReference>
<dbReference type="SMART" id="SM00388">
    <property type="entry name" value="HisKA"/>
    <property type="match status" value="1"/>
</dbReference>
<keyword evidence="8" id="KW-0902">Two-component regulatory system</keyword>
<evidence type="ECO:0000256" key="8">
    <source>
        <dbReference type="ARBA" id="ARBA00023012"/>
    </source>
</evidence>
<dbReference type="SUPFAM" id="SSF47384">
    <property type="entry name" value="Homodimeric domain of signal transducing histidine kinase"/>
    <property type="match status" value="1"/>
</dbReference>
<name>A0A3G1KLZ9_FORW1</name>
<dbReference type="InterPro" id="IPR003594">
    <property type="entry name" value="HATPase_dom"/>
</dbReference>
<accession>A0A3G1KLZ9</accession>
<dbReference type="Pfam" id="PF00512">
    <property type="entry name" value="HisKA"/>
    <property type="match status" value="1"/>
</dbReference>
<dbReference type="InterPro" id="IPR036097">
    <property type="entry name" value="HisK_dim/P_sf"/>
</dbReference>
<dbReference type="Gene3D" id="1.10.287.130">
    <property type="match status" value="1"/>
</dbReference>
<dbReference type="Pfam" id="PF02518">
    <property type="entry name" value="HATPase_c"/>
    <property type="match status" value="1"/>
</dbReference>
<evidence type="ECO:0000256" key="2">
    <source>
        <dbReference type="ARBA" id="ARBA00012438"/>
    </source>
</evidence>
<organism evidence="11 12">
    <name type="scientific">Formimonas warabiya</name>
    <dbReference type="NCBI Taxonomy" id="1761012"/>
    <lineage>
        <taxon>Bacteria</taxon>
        <taxon>Bacillati</taxon>
        <taxon>Bacillota</taxon>
        <taxon>Clostridia</taxon>
        <taxon>Eubacteriales</taxon>
        <taxon>Peptococcaceae</taxon>
        <taxon>Candidatus Formimonas</taxon>
    </lineage>
</organism>
<dbReference type="Proteomes" id="UP000323521">
    <property type="component" value="Chromosome"/>
</dbReference>